<proteinExistence type="predicted"/>
<name>A0A0V1G4B0_TRIPS</name>
<organism evidence="1 2">
    <name type="scientific">Trichinella pseudospiralis</name>
    <name type="common">Parasitic roundworm</name>
    <dbReference type="NCBI Taxonomy" id="6337"/>
    <lineage>
        <taxon>Eukaryota</taxon>
        <taxon>Metazoa</taxon>
        <taxon>Ecdysozoa</taxon>
        <taxon>Nematoda</taxon>
        <taxon>Enoplea</taxon>
        <taxon>Dorylaimia</taxon>
        <taxon>Trichinellida</taxon>
        <taxon>Trichinellidae</taxon>
        <taxon>Trichinella</taxon>
    </lineage>
</organism>
<dbReference type="EMBL" id="JYDT01000004">
    <property type="protein sequence ID" value="KRY93009.1"/>
    <property type="molecule type" value="Genomic_DNA"/>
</dbReference>
<dbReference type="OrthoDB" id="10416391at2759"/>
<reference evidence="1 2" key="1">
    <citation type="submission" date="2015-01" db="EMBL/GenBank/DDBJ databases">
        <title>Evolution of Trichinella species and genotypes.</title>
        <authorList>
            <person name="Korhonen P.K."/>
            <person name="Edoardo P."/>
            <person name="Giuseppe L.R."/>
            <person name="Gasser R.B."/>
        </authorList>
    </citation>
    <scope>NUCLEOTIDE SEQUENCE [LARGE SCALE GENOMIC DNA]</scope>
    <source>
        <strain evidence="1">ISS470</strain>
    </source>
</reference>
<gene>
    <name evidence="1" type="ORF">T4D_8977</name>
</gene>
<dbReference type="Proteomes" id="UP000054995">
    <property type="component" value="Unassembled WGS sequence"/>
</dbReference>
<dbReference type="AlphaFoldDB" id="A0A0V1G4B0"/>
<evidence type="ECO:0000313" key="1">
    <source>
        <dbReference type="EMBL" id="KRY93009.1"/>
    </source>
</evidence>
<keyword evidence="2" id="KW-1185">Reference proteome</keyword>
<sequence length="74" mass="8793">MHLAIASFLHCKFIQMLTCLKEALREEWMTNDSLPLWNVQSVNIRTNNHLEGWYDRFSKKWVETNPGYMNCSNS</sequence>
<comment type="caution">
    <text evidence="1">The sequence shown here is derived from an EMBL/GenBank/DDBJ whole genome shotgun (WGS) entry which is preliminary data.</text>
</comment>
<protein>
    <submittedName>
        <fullName evidence="1">Uncharacterized protein</fullName>
    </submittedName>
</protein>
<evidence type="ECO:0000313" key="2">
    <source>
        <dbReference type="Proteomes" id="UP000054995"/>
    </source>
</evidence>
<accession>A0A0V1G4B0</accession>